<sequence length="172" mass="19845">MYISTLQKRAHSCSSPIYLRDLHTLHTTEAGIHLCIAPNLRRLTLRLYPEIYDAIHLLQFLSLCPRLEHLNLEIRGEEMSDDLIIQIFPLAPCLVALEFNFMSVPGVWVFNELFEMLSRIGPSTSVLPKLQHLTLNVNHFDDDRNAPPLVYETERLLHMLESRSSPQILYPA</sequence>
<organism evidence="1 2">
    <name type="scientific">Hygrophoropsis aurantiaca</name>
    <dbReference type="NCBI Taxonomy" id="72124"/>
    <lineage>
        <taxon>Eukaryota</taxon>
        <taxon>Fungi</taxon>
        <taxon>Dikarya</taxon>
        <taxon>Basidiomycota</taxon>
        <taxon>Agaricomycotina</taxon>
        <taxon>Agaricomycetes</taxon>
        <taxon>Agaricomycetidae</taxon>
        <taxon>Boletales</taxon>
        <taxon>Coniophorineae</taxon>
        <taxon>Hygrophoropsidaceae</taxon>
        <taxon>Hygrophoropsis</taxon>
    </lineage>
</organism>
<protein>
    <submittedName>
        <fullName evidence="1">Uncharacterized protein</fullName>
    </submittedName>
</protein>
<keyword evidence="2" id="KW-1185">Reference proteome</keyword>
<accession>A0ACB7ZRH9</accession>
<reference evidence="1" key="1">
    <citation type="journal article" date="2021" name="New Phytol.">
        <title>Evolutionary innovations through gain and loss of genes in the ectomycorrhizal Boletales.</title>
        <authorList>
            <person name="Wu G."/>
            <person name="Miyauchi S."/>
            <person name="Morin E."/>
            <person name="Kuo A."/>
            <person name="Drula E."/>
            <person name="Varga T."/>
            <person name="Kohler A."/>
            <person name="Feng B."/>
            <person name="Cao Y."/>
            <person name="Lipzen A."/>
            <person name="Daum C."/>
            <person name="Hundley H."/>
            <person name="Pangilinan J."/>
            <person name="Johnson J."/>
            <person name="Barry K."/>
            <person name="LaButti K."/>
            <person name="Ng V."/>
            <person name="Ahrendt S."/>
            <person name="Min B."/>
            <person name="Choi I.G."/>
            <person name="Park H."/>
            <person name="Plett J.M."/>
            <person name="Magnuson J."/>
            <person name="Spatafora J.W."/>
            <person name="Nagy L.G."/>
            <person name="Henrissat B."/>
            <person name="Grigoriev I.V."/>
            <person name="Yang Z.L."/>
            <person name="Xu J."/>
            <person name="Martin F.M."/>
        </authorList>
    </citation>
    <scope>NUCLEOTIDE SEQUENCE</scope>
    <source>
        <strain evidence="1">ATCC 28755</strain>
    </source>
</reference>
<gene>
    <name evidence="1" type="ORF">BJ138DRAFT_1168174</name>
</gene>
<comment type="caution">
    <text evidence="1">The sequence shown here is derived from an EMBL/GenBank/DDBJ whole genome shotgun (WGS) entry which is preliminary data.</text>
</comment>
<dbReference type="EMBL" id="MU268991">
    <property type="protein sequence ID" value="KAH7903413.1"/>
    <property type="molecule type" value="Genomic_DNA"/>
</dbReference>
<evidence type="ECO:0000313" key="2">
    <source>
        <dbReference type="Proteomes" id="UP000790377"/>
    </source>
</evidence>
<proteinExistence type="predicted"/>
<evidence type="ECO:0000313" key="1">
    <source>
        <dbReference type="EMBL" id="KAH7903413.1"/>
    </source>
</evidence>
<name>A0ACB7ZRH9_9AGAM</name>
<dbReference type="Proteomes" id="UP000790377">
    <property type="component" value="Unassembled WGS sequence"/>
</dbReference>